<dbReference type="EMBL" id="JAALLS010000004">
    <property type="protein sequence ID" value="NGP87600.1"/>
    <property type="molecule type" value="Genomic_DNA"/>
</dbReference>
<dbReference type="Proteomes" id="UP000479132">
    <property type="component" value="Unassembled WGS sequence"/>
</dbReference>
<dbReference type="SUPFAM" id="SSF48452">
    <property type="entry name" value="TPR-like"/>
    <property type="match status" value="1"/>
</dbReference>
<evidence type="ECO:0008006" key="3">
    <source>
        <dbReference type="Google" id="ProtNLM"/>
    </source>
</evidence>
<comment type="caution">
    <text evidence="1">The sequence shown here is derived from an EMBL/GenBank/DDBJ whole genome shotgun (WGS) entry which is preliminary data.</text>
</comment>
<evidence type="ECO:0000313" key="1">
    <source>
        <dbReference type="EMBL" id="NGP87600.1"/>
    </source>
</evidence>
<keyword evidence="2" id="KW-1185">Reference proteome</keyword>
<gene>
    <name evidence="1" type="ORF">G3569_04475</name>
</gene>
<dbReference type="InterPro" id="IPR011990">
    <property type="entry name" value="TPR-like_helical_dom_sf"/>
</dbReference>
<reference evidence="1 2" key="1">
    <citation type="submission" date="2020-02" db="EMBL/GenBank/DDBJ databases">
        <title>Aliifodinibius halophilus 2W32, complete genome.</title>
        <authorList>
            <person name="Li Y."/>
            <person name="Wu S."/>
        </authorList>
    </citation>
    <scope>NUCLEOTIDE SEQUENCE [LARGE SCALE GENOMIC DNA]</scope>
    <source>
        <strain evidence="1 2">2W32</strain>
    </source>
</reference>
<accession>A0A6M1TG37</accession>
<dbReference type="AlphaFoldDB" id="A0A6M1TG37"/>
<proteinExistence type="predicted"/>
<dbReference type="InterPro" id="IPR038537">
    <property type="entry name" value="TatT_sf"/>
</dbReference>
<name>A0A6M1TG37_9BACT</name>
<dbReference type="Gene3D" id="1.25.40.920">
    <property type="entry name" value="TRAP transporter T-component"/>
    <property type="match status" value="1"/>
</dbReference>
<evidence type="ECO:0000313" key="2">
    <source>
        <dbReference type="Proteomes" id="UP000479132"/>
    </source>
</evidence>
<dbReference type="RefSeq" id="WP_165266510.1">
    <property type="nucleotide sequence ID" value="NZ_JAALLS010000004.1"/>
</dbReference>
<organism evidence="1 2">
    <name type="scientific">Fodinibius halophilus</name>
    <dbReference type="NCBI Taxonomy" id="1736908"/>
    <lineage>
        <taxon>Bacteria</taxon>
        <taxon>Pseudomonadati</taxon>
        <taxon>Balneolota</taxon>
        <taxon>Balneolia</taxon>
        <taxon>Balneolales</taxon>
        <taxon>Balneolaceae</taxon>
        <taxon>Fodinibius</taxon>
    </lineage>
</organism>
<sequence length="287" mass="32876">MYSADKNNSKAASPMYQPSYGNASLSPHKASSALFLCGFFLVSLVTEVSAQNLFEQGKQFYEQRAEGAEGFQADPQPINSSIDALEKALHNDIEPEKSASYLLRAYYFKAMFTGLSEDKQQAIYEKGRELGEKMEKRFPKSVPIKFWYSANLGRWADVHGFIKAATSGIAKKLRRITKEIIDLNPRYEGGGGYRILAQVHFHTPKIPLLMGWPSDKKAKKLVAKAMEVNPNHPTNRMLYAQLLLEFDQTDKAEEHIRYILNSEIRDSHIIEDRYLKYRCRKLLKEHF</sequence>
<protein>
    <recommendedName>
        <fullName evidence="3">Tetratricopeptide repeat protein</fullName>
    </recommendedName>
</protein>